<dbReference type="Pfam" id="PF24167">
    <property type="entry name" value="DUF7411"/>
    <property type="match status" value="1"/>
</dbReference>
<evidence type="ECO:0000313" key="1">
    <source>
        <dbReference type="EMBL" id="OUR93730.1"/>
    </source>
</evidence>
<comment type="caution">
    <text evidence="1">The sequence shown here is derived from an EMBL/GenBank/DDBJ whole genome shotgun (WGS) entry which is preliminary data.</text>
</comment>
<dbReference type="AlphaFoldDB" id="A0A1Y5F988"/>
<organism evidence="1 2">
    <name type="scientific">Halobacteriovorax marinus</name>
    <dbReference type="NCBI Taxonomy" id="97084"/>
    <lineage>
        <taxon>Bacteria</taxon>
        <taxon>Pseudomonadati</taxon>
        <taxon>Bdellovibrionota</taxon>
        <taxon>Bacteriovoracia</taxon>
        <taxon>Bacteriovoracales</taxon>
        <taxon>Halobacteriovoraceae</taxon>
        <taxon>Halobacteriovorax</taxon>
    </lineage>
</organism>
<name>A0A1Y5F988_9BACT</name>
<dbReference type="InterPro" id="IPR055834">
    <property type="entry name" value="DUF7411"/>
</dbReference>
<dbReference type="SUPFAM" id="SSF52402">
    <property type="entry name" value="Adenine nucleotide alpha hydrolases-like"/>
    <property type="match status" value="1"/>
</dbReference>
<dbReference type="Proteomes" id="UP000196531">
    <property type="component" value="Unassembled WGS sequence"/>
</dbReference>
<protein>
    <recommendedName>
        <fullName evidence="3">Thil AANH domain-containing protein</fullName>
    </recommendedName>
</protein>
<evidence type="ECO:0008006" key="3">
    <source>
        <dbReference type="Google" id="ProtNLM"/>
    </source>
</evidence>
<proteinExistence type="predicted"/>
<accession>A0A1Y5F988</accession>
<sequence length="285" mass="33148">MKYSGESVAILFSGGTDSTLTAALLEKSFEKIHLVTYNRFGFHATDNTAVQAKMLKDKFGAERFVHDILNVDKLFKHISYERYVKNIKEFGFFNLSTCGLCKLSMHVRTIIYCKDNDIKYVADGANQAMSMFPAQMEGVIDELKKMYEHFGIVYFNPVFEMDGHEDKGFIEKANLQLLNDPTIPEIEKINLPVRDKKTETPGDKLFKLGLAPNPNVKGSKYDRKRQPRCFQFIIFNIFAIKYYLQKNTYEEYRDKTVSFYKHKIGGMIDLIEKKDDKKVRRLFEE</sequence>
<dbReference type="EMBL" id="MAAO01000015">
    <property type="protein sequence ID" value="OUR93730.1"/>
    <property type="molecule type" value="Genomic_DNA"/>
</dbReference>
<dbReference type="InterPro" id="IPR014729">
    <property type="entry name" value="Rossmann-like_a/b/a_fold"/>
</dbReference>
<dbReference type="Gene3D" id="3.40.50.620">
    <property type="entry name" value="HUPs"/>
    <property type="match status" value="1"/>
</dbReference>
<evidence type="ECO:0000313" key="2">
    <source>
        <dbReference type="Proteomes" id="UP000196531"/>
    </source>
</evidence>
<gene>
    <name evidence="1" type="ORF">A9Q84_19910</name>
</gene>
<reference evidence="2" key="1">
    <citation type="journal article" date="2017" name="Proc. Natl. Acad. Sci. U.S.A.">
        <title>Simulation of Deepwater Horizon oil plume reveals substrate specialization within a complex community of hydrocarbon-degraders.</title>
        <authorList>
            <person name="Hu P."/>
            <person name="Dubinsky E.A."/>
            <person name="Probst A.J."/>
            <person name="Wang J."/>
            <person name="Sieber C.M.K."/>
            <person name="Tom L.M."/>
            <person name="Gardinali P."/>
            <person name="Banfield J.F."/>
            <person name="Atlas R.M."/>
            <person name="Andersen G.L."/>
        </authorList>
    </citation>
    <scope>NUCLEOTIDE SEQUENCE [LARGE SCALE GENOMIC DNA]</scope>
</reference>